<dbReference type="EMBL" id="GGEC01088450">
    <property type="protein sequence ID" value="MBX68934.1"/>
    <property type="molecule type" value="Transcribed_RNA"/>
</dbReference>
<reference evidence="1" key="1">
    <citation type="submission" date="2018-02" db="EMBL/GenBank/DDBJ databases">
        <title>Rhizophora mucronata_Transcriptome.</title>
        <authorList>
            <person name="Meera S.P."/>
            <person name="Sreeshan A."/>
            <person name="Augustine A."/>
        </authorList>
    </citation>
    <scope>NUCLEOTIDE SEQUENCE</scope>
    <source>
        <tissue evidence="1">Leaf</tissue>
    </source>
</reference>
<accession>A0A2P2QPY3</accession>
<organism evidence="1">
    <name type="scientific">Rhizophora mucronata</name>
    <name type="common">Asiatic mangrove</name>
    <dbReference type="NCBI Taxonomy" id="61149"/>
    <lineage>
        <taxon>Eukaryota</taxon>
        <taxon>Viridiplantae</taxon>
        <taxon>Streptophyta</taxon>
        <taxon>Embryophyta</taxon>
        <taxon>Tracheophyta</taxon>
        <taxon>Spermatophyta</taxon>
        <taxon>Magnoliopsida</taxon>
        <taxon>eudicotyledons</taxon>
        <taxon>Gunneridae</taxon>
        <taxon>Pentapetalae</taxon>
        <taxon>rosids</taxon>
        <taxon>fabids</taxon>
        <taxon>Malpighiales</taxon>
        <taxon>Rhizophoraceae</taxon>
        <taxon>Rhizophora</taxon>
    </lineage>
</organism>
<protein>
    <submittedName>
        <fullName evidence="1">Uncharacterized protein</fullName>
    </submittedName>
</protein>
<name>A0A2P2QPY3_RHIMU</name>
<evidence type="ECO:0000313" key="1">
    <source>
        <dbReference type="EMBL" id="MBX68934.1"/>
    </source>
</evidence>
<dbReference type="AlphaFoldDB" id="A0A2P2QPY3"/>
<sequence>MVLDRKLLLGRCFLWLWEL</sequence>
<proteinExistence type="predicted"/>